<dbReference type="InterPro" id="IPR021215">
    <property type="entry name" value="DUF2752"/>
</dbReference>
<keyword evidence="1" id="KW-1133">Transmembrane helix</keyword>
<proteinExistence type="predicted"/>
<sequence length="110" mass="12526">MKVLGQIPLELFFWVLAITLLATAQPHEHGEGAHFTLCPLANLGLTWCPGCGIGRAITHLFHGNLEKSFEQHWFGLPALLILLYRVLVLLKWSLINYKGFKIKDKEKKYV</sequence>
<protein>
    <submittedName>
        <fullName evidence="2">Uncharacterized protein DUF2752</fullName>
    </submittedName>
</protein>
<dbReference type="RefSeq" id="WP_133575624.1">
    <property type="nucleotide sequence ID" value="NZ_SNYC01000004.1"/>
</dbReference>
<feature type="transmembrane region" description="Helical" evidence="1">
    <location>
        <begin position="73"/>
        <end position="95"/>
    </location>
</feature>
<reference evidence="2 3" key="1">
    <citation type="submission" date="2019-03" db="EMBL/GenBank/DDBJ databases">
        <title>Genomic Encyclopedia of Archaeal and Bacterial Type Strains, Phase II (KMG-II): from individual species to whole genera.</title>
        <authorList>
            <person name="Goeker M."/>
        </authorList>
    </citation>
    <scope>NUCLEOTIDE SEQUENCE [LARGE SCALE GENOMIC DNA]</scope>
    <source>
        <strain evidence="2 3">DSM 19035</strain>
    </source>
</reference>
<dbReference type="Proteomes" id="UP000295620">
    <property type="component" value="Unassembled WGS sequence"/>
</dbReference>
<gene>
    <name evidence="2" type="ORF">ATK78_1707</name>
</gene>
<name>A0A4R6SVX5_9SPHI</name>
<evidence type="ECO:0000313" key="2">
    <source>
        <dbReference type="EMBL" id="TDQ09551.1"/>
    </source>
</evidence>
<keyword evidence="3" id="KW-1185">Reference proteome</keyword>
<evidence type="ECO:0000256" key="1">
    <source>
        <dbReference type="SAM" id="Phobius"/>
    </source>
</evidence>
<comment type="caution">
    <text evidence="2">The sequence shown here is derived from an EMBL/GenBank/DDBJ whole genome shotgun (WGS) entry which is preliminary data.</text>
</comment>
<evidence type="ECO:0000313" key="3">
    <source>
        <dbReference type="Proteomes" id="UP000295620"/>
    </source>
</evidence>
<dbReference type="EMBL" id="SNYC01000004">
    <property type="protein sequence ID" value="TDQ09551.1"/>
    <property type="molecule type" value="Genomic_DNA"/>
</dbReference>
<keyword evidence="1" id="KW-0472">Membrane</keyword>
<dbReference type="OrthoDB" id="1525013at2"/>
<dbReference type="Pfam" id="PF10825">
    <property type="entry name" value="DUF2752"/>
    <property type="match status" value="1"/>
</dbReference>
<accession>A0A4R6SVX5</accession>
<keyword evidence="1" id="KW-0812">Transmembrane</keyword>
<dbReference type="AlphaFoldDB" id="A0A4R6SVX5"/>
<organism evidence="2 3">
    <name type="scientific">Pedobacter metabolipauper</name>
    <dbReference type="NCBI Taxonomy" id="425513"/>
    <lineage>
        <taxon>Bacteria</taxon>
        <taxon>Pseudomonadati</taxon>
        <taxon>Bacteroidota</taxon>
        <taxon>Sphingobacteriia</taxon>
        <taxon>Sphingobacteriales</taxon>
        <taxon>Sphingobacteriaceae</taxon>
        <taxon>Pedobacter</taxon>
    </lineage>
</organism>